<dbReference type="GO" id="GO:0016853">
    <property type="term" value="F:isomerase activity"/>
    <property type="evidence" value="ECO:0007669"/>
    <property type="project" value="UniProtKB-KW"/>
</dbReference>
<dbReference type="PANTHER" id="PTHR43443">
    <property type="entry name" value="3-HEXULOSE-6-PHOSPHATE ISOMERASE"/>
    <property type="match status" value="1"/>
</dbReference>
<dbReference type="InterPro" id="IPR046348">
    <property type="entry name" value="SIS_dom_sf"/>
</dbReference>
<dbReference type="GO" id="GO:1901135">
    <property type="term" value="P:carbohydrate derivative metabolic process"/>
    <property type="evidence" value="ECO:0007669"/>
    <property type="project" value="InterPro"/>
</dbReference>
<dbReference type="STRING" id="284581.AMD01_19660"/>
<gene>
    <name evidence="3" type="ORF">AMD01_19660</name>
</gene>
<dbReference type="Proteomes" id="UP000037558">
    <property type="component" value="Unassembled WGS sequence"/>
</dbReference>
<keyword evidence="3" id="KW-0413">Isomerase</keyword>
<dbReference type="CDD" id="cd05005">
    <property type="entry name" value="SIS_PHI"/>
    <property type="match status" value="1"/>
</dbReference>
<comment type="caution">
    <text evidence="3">The sequence shown here is derived from an EMBL/GenBank/DDBJ whole genome shotgun (WGS) entry which is preliminary data.</text>
</comment>
<dbReference type="PATRIC" id="fig|284581.3.peg.4320"/>
<dbReference type="EMBL" id="LILC01000030">
    <property type="protein sequence ID" value="KOO41158.1"/>
    <property type="molecule type" value="Genomic_DNA"/>
</dbReference>
<dbReference type="InterPro" id="IPR017552">
    <property type="entry name" value="PHI/rmpB"/>
</dbReference>
<keyword evidence="4" id="KW-1185">Reference proteome</keyword>
<evidence type="ECO:0000313" key="4">
    <source>
        <dbReference type="Proteomes" id="UP000037558"/>
    </source>
</evidence>
<accession>A0A0M0KRY4</accession>
<dbReference type="InterPro" id="IPR001347">
    <property type="entry name" value="SIS_dom"/>
</dbReference>
<dbReference type="OrthoDB" id="9797832at2"/>
<evidence type="ECO:0000313" key="3">
    <source>
        <dbReference type="EMBL" id="KOO41158.1"/>
    </source>
</evidence>
<feature type="domain" description="SIS" evidence="2">
    <location>
        <begin position="26"/>
        <end position="169"/>
    </location>
</feature>
<dbReference type="PANTHER" id="PTHR43443:SF1">
    <property type="entry name" value="3-HEXULOSE-6-PHOSPHATE ISOMERASE"/>
    <property type="match status" value="1"/>
</dbReference>
<dbReference type="AlphaFoldDB" id="A0A0M0KRY4"/>
<dbReference type="NCBIfam" id="TIGR03127">
    <property type="entry name" value="RuMP_HxlB"/>
    <property type="match status" value="1"/>
</dbReference>
<protein>
    <submittedName>
        <fullName evidence="3">6-phospho 3-hexuloisomerase</fullName>
    </submittedName>
</protein>
<dbReference type="Pfam" id="PF01380">
    <property type="entry name" value="SIS"/>
    <property type="match status" value="1"/>
</dbReference>
<dbReference type="GO" id="GO:0097367">
    <property type="term" value="F:carbohydrate derivative binding"/>
    <property type="evidence" value="ECO:0007669"/>
    <property type="project" value="InterPro"/>
</dbReference>
<dbReference type="RefSeq" id="WP_053403143.1">
    <property type="nucleotide sequence ID" value="NZ_LILC01000030.1"/>
</dbReference>
<sequence length="182" mass="19452">MNPAEKVLAELEKTISLLKQEEMDKLADAILSARKIFIAGAGRSGLMGKAFAMRLVHMGFNAHVVGETTTPGITDEDIFILGSGSGETKTLLAMATKARDINATIALVSIFPDSSLGKLADLTAQLPGASKEQGEGEYETIQPMGSLFEQTLLVFYDALILALMDKKGLDSHTMLGQHANLE</sequence>
<dbReference type="PROSITE" id="PS51464">
    <property type="entry name" value="SIS"/>
    <property type="match status" value="1"/>
</dbReference>
<evidence type="ECO:0000256" key="1">
    <source>
        <dbReference type="ARBA" id="ARBA00009235"/>
    </source>
</evidence>
<comment type="similarity">
    <text evidence="1">Belongs to the SIS family. PHI subfamily.</text>
</comment>
<name>A0A0M0KRY4_9BACI</name>
<reference evidence="4" key="1">
    <citation type="submission" date="2015-08" db="EMBL/GenBank/DDBJ databases">
        <title>Fjat-14210 dsm16467.</title>
        <authorList>
            <person name="Liu B."/>
            <person name="Wang J."/>
            <person name="Zhu Y."/>
            <person name="Liu G."/>
            <person name="Chen Q."/>
            <person name="Chen Z."/>
            <person name="Lan J."/>
            <person name="Che J."/>
            <person name="Ge C."/>
            <person name="Shi H."/>
            <person name="Pan Z."/>
            <person name="Liu X."/>
        </authorList>
    </citation>
    <scope>NUCLEOTIDE SEQUENCE [LARGE SCALE GENOMIC DNA]</scope>
    <source>
        <strain evidence="4">DSM 16467</strain>
    </source>
</reference>
<dbReference type="Gene3D" id="3.40.50.10490">
    <property type="entry name" value="Glucose-6-phosphate isomerase like protein, domain 1"/>
    <property type="match status" value="1"/>
</dbReference>
<evidence type="ECO:0000259" key="2">
    <source>
        <dbReference type="PROSITE" id="PS51464"/>
    </source>
</evidence>
<proteinExistence type="inferred from homology"/>
<dbReference type="SUPFAM" id="SSF53697">
    <property type="entry name" value="SIS domain"/>
    <property type="match status" value="1"/>
</dbReference>
<organism evidence="3 4">
    <name type="scientific">Priestia koreensis</name>
    <dbReference type="NCBI Taxonomy" id="284581"/>
    <lineage>
        <taxon>Bacteria</taxon>
        <taxon>Bacillati</taxon>
        <taxon>Bacillota</taxon>
        <taxon>Bacilli</taxon>
        <taxon>Bacillales</taxon>
        <taxon>Bacillaceae</taxon>
        <taxon>Priestia</taxon>
    </lineage>
</organism>